<proteinExistence type="predicted"/>
<name>A0ACB7Z3D2_9ERIC</name>
<comment type="caution">
    <text evidence="1">The sequence shown here is derived from an EMBL/GenBank/DDBJ whole genome shotgun (WGS) entry which is preliminary data.</text>
</comment>
<organism evidence="1 2">
    <name type="scientific">Vaccinium darrowii</name>
    <dbReference type="NCBI Taxonomy" id="229202"/>
    <lineage>
        <taxon>Eukaryota</taxon>
        <taxon>Viridiplantae</taxon>
        <taxon>Streptophyta</taxon>
        <taxon>Embryophyta</taxon>
        <taxon>Tracheophyta</taxon>
        <taxon>Spermatophyta</taxon>
        <taxon>Magnoliopsida</taxon>
        <taxon>eudicotyledons</taxon>
        <taxon>Gunneridae</taxon>
        <taxon>Pentapetalae</taxon>
        <taxon>asterids</taxon>
        <taxon>Ericales</taxon>
        <taxon>Ericaceae</taxon>
        <taxon>Vaccinioideae</taxon>
        <taxon>Vaccinieae</taxon>
        <taxon>Vaccinium</taxon>
    </lineage>
</organism>
<evidence type="ECO:0000313" key="1">
    <source>
        <dbReference type="EMBL" id="KAH7860413.1"/>
    </source>
</evidence>
<reference evidence="1 2" key="1">
    <citation type="journal article" date="2021" name="Hortic Res">
        <title>High-quality reference genome and annotation aids understanding of berry development for evergreen blueberry (Vaccinium darrowii).</title>
        <authorList>
            <person name="Yu J."/>
            <person name="Hulse-Kemp A.M."/>
            <person name="Babiker E."/>
            <person name="Staton M."/>
        </authorList>
    </citation>
    <scope>NUCLEOTIDE SEQUENCE [LARGE SCALE GENOMIC DNA]</scope>
    <source>
        <strain evidence="2">cv. NJ 8807/NJ 8810</strain>
        <tissue evidence="1">Young leaf</tissue>
    </source>
</reference>
<protein>
    <submittedName>
        <fullName evidence="1">Uncharacterized protein</fullName>
    </submittedName>
</protein>
<sequence length="452" mass="52007">MYIDVFGIEIFKLDLTSVTWERVESAKDRVFFLCSNYAILCPAICTDQVGGTCVYFTRCEDKNLYAYNIEDGSVSVSLPCPNLSTPWKSPIWKSCAHQWKKQQKQEGGSGEERKELVDIGEDEKIEAKERLNLLDLPSDILKSICRLLMPVDYIKFRVVSTMTRQLAPHIEWRTSMSGLDQRHYSLSSPWLLNFERNFGVFSFVDPYHNDKYLVRIPKSLENVTLCYCKDGWLLMCQWSKTTDPEDPYQSRLIFFNPFTKETIIYPPFHYLMLDFSQLGFSSSPSSSNCVVVVVSCITTTVSIRISRSREEQWSYFESESNSNFGLGFMSYPIFAHGAFYFMSRNGGLGVLKLEGSDDNNGCSFEILENTKSPCKTFGRNFLVECDGEILSVFIADFGKWVEVFKFNIIRLVWERVHSLGNHTSYISHSSTLSTEAKAPEMEEKIYLPRFCE</sequence>
<evidence type="ECO:0000313" key="2">
    <source>
        <dbReference type="Proteomes" id="UP000828048"/>
    </source>
</evidence>
<dbReference type="Proteomes" id="UP000828048">
    <property type="component" value="Chromosome 4"/>
</dbReference>
<accession>A0ACB7Z3D2</accession>
<dbReference type="EMBL" id="CM037154">
    <property type="protein sequence ID" value="KAH7860413.1"/>
    <property type="molecule type" value="Genomic_DNA"/>
</dbReference>
<gene>
    <name evidence="1" type="ORF">Vadar_013136</name>
</gene>
<keyword evidence="2" id="KW-1185">Reference proteome</keyword>